<reference evidence="2" key="1">
    <citation type="submission" date="2020-03" db="EMBL/GenBank/DDBJ databases">
        <authorList>
            <person name="Weist P."/>
        </authorList>
    </citation>
    <scope>NUCLEOTIDE SEQUENCE</scope>
</reference>
<dbReference type="Proteomes" id="UP001153269">
    <property type="component" value="Unassembled WGS sequence"/>
</dbReference>
<protein>
    <submittedName>
        <fullName evidence="2">Uncharacterized protein</fullName>
    </submittedName>
</protein>
<evidence type="ECO:0000313" key="3">
    <source>
        <dbReference type="Proteomes" id="UP001153269"/>
    </source>
</evidence>
<feature type="region of interest" description="Disordered" evidence="1">
    <location>
        <begin position="347"/>
        <end position="391"/>
    </location>
</feature>
<comment type="caution">
    <text evidence="2">The sequence shown here is derived from an EMBL/GenBank/DDBJ whole genome shotgun (WGS) entry which is preliminary data.</text>
</comment>
<feature type="compositionally biased region" description="Basic and acidic residues" evidence="1">
    <location>
        <begin position="350"/>
        <end position="365"/>
    </location>
</feature>
<sequence length="450" mass="50205">MHNAAGGHRSGNKSSALLRQEVKQPGEAEESSTPYLLIESHIRFYELYADFIPGGLDVSRSCSSLFNPVLAGRCSRRLTVWREAHREASVPSISNSSLSLSPSVYQSLSCLPLTLLLSSASVSSPRKRIKKKFREKARAMKEEKETSNRRYTTEGSKDVYASYAPLQCDFANCNTLLLGVILELLGQTDALWIRPTPHSATMEELQRKLNQRYEGTKPRKVRFKLASSYSGRVLKHVYEDGQELDSPEEKYPHSFVHRKIPSHLEMEQLCGFQDVQGEQKGDYPPTGLIAQRINVYRGVGGYKPTVGLTEEAEGDAKSKVLDFGKIIIYTSNLRIIRAPPRAPEALRQQIEPRVDMEGHPKARERASRRRAKAPRAQDGGETEQRQISNTETKEADSCQHCGGSGCAPCSLCHGSKLSMLANRFNESISDLRCQACYPHGLERCQSCSGK</sequence>
<proteinExistence type="predicted"/>
<organism evidence="2 3">
    <name type="scientific">Pleuronectes platessa</name>
    <name type="common">European plaice</name>
    <dbReference type="NCBI Taxonomy" id="8262"/>
    <lineage>
        <taxon>Eukaryota</taxon>
        <taxon>Metazoa</taxon>
        <taxon>Chordata</taxon>
        <taxon>Craniata</taxon>
        <taxon>Vertebrata</taxon>
        <taxon>Euteleostomi</taxon>
        <taxon>Actinopterygii</taxon>
        <taxon>Neopterygii</taxon>
        <taxon>Teleostei</taxon>
        <taxon>Neoteleostei</taxon>
        <taxon>Acanthomorphata</taxon>
        <taxon>Carangaria</taxon>
        <taxon>Pleuronectiformes</taxon>
        <taxon>Pleuronectoidei</taxon>
        <taxon>Pleuronectidae</taxon>
        <taxon>Pleuronectes</taxon>
    </lineage>
</organism>
<dbReference type="EMBL" id="CADEAL010003068">
    <property type="protein sequence ID" value="CAB1443342.1"/>
    <property type="molecule type" value="Genomic_DNA"/>
</dbReference>
<dbReference type="PANTHER" id="PTHR46926">
    <property type="entry name" value="GLUTAREDOXIN DOMAIN-CONTAINING CYSTEINE-RICH PROTEIN 2"/>
    <property type="match status" value="1"/>
</dbReference>
<name>A0A9N7V5F6_PLEPL</name>
<evidence type="ECO:0000256" key="1">
    <source>
        <dbReference type="SAM" id="MobiDB-lite"/>
    </source>
</evidence>
<accession>A0A9N7V5F6</accession>
<dbReference type="PANTHER" id="PTHR46926:SF1">
    <property type="entry name" value="GLUTAREDOXIN DOMAIN-CONTAINING CYSTEINE-RICH PROTEIN 2"/>
    <property type="match status" value="1"/>
</dbReference>
<evidence type="ECO:0000313" key="2">
    <source>
        <dbReference type="EMBL" id="CAB1443342.1"/>
    </source>
</evidence>
<feature type="region of interest" description="Disordered" evidence="1">
    <location>
        <begin position="1"/>
        <end position="30"/>
    </location>
</feature>
<keyword evidence="3" id="KW-1185">Reference proteome</keyword>
<gene>
    <name evidence="2" type="ORF">PLEPLA_LOCUS31058</name>
</gene>
<dbReference type="InterPro" id="IPR033023">
    <property type="entry name" value="GRXCR2"/>
</dbReference>
<dbReference type="GO" id="GO:0007605">
    <property type="term" value="P:sensory perception of sound"/>
    <property type="evidence" value="ECO:0007669"/>
    <property type="project" value="InterPro"/>
</dbReference>
<dbReference type="AlphaFoldDB" id="A0A9N7V5F6"/>